<evidence type="ECO:0000313" key="1">
    <source>
        <dbReference type="EMBL" id="QTR46482.1"/>
    </source>
</evidence>
<dbReference type="RefSeq" id="WP_210222817.1">
    <property type="nucleotide sequence ID" value="NZ_CP072801.1"/>
</dbReference>
<dbReference type="PANTHER" id="PTHR36154">
    <property type="entry name" value="DNA-BINDING TRANSCRIPTIONAL ACTIVATOR ALPA"/>
    <property type="match status" value="1"/>
</dbReference>
<accession>A0ABX7WTB5</accession>
<dbReference type="Gene3D" id="1.10.238.160">
    <property type="match status" value="1"/>
</dbReference>
<dbReference type="PANTHER" id="PTHR36154:SF1">
    <property type="entry name" value="DNA-BINDING TRANSCRIPTIONAL ACTIVATOR ALPA"/>
    <property type="match status" value="1"/>
</dbReference>
<reference evidence="1 2" key="1">
    <citation type="submission" date="2021-04" db="EMBL/GenBank/DDBJ databases">
        <title>Genomics, taxonomy and metabolism of representatives of sulfur bacteria of the genus Thiothrix: Thiothrix fructosivorans QT, Thiothrix unzii A1T and three new species, Thiothrix subterranea sp. nov., Thiothrix litoralis sp. nov. and 'Candidatus Thiothrix anitrata' sp. nov.</title>
        <authorList>
            <person name="Ravin N.V."/>
            <person name="Smolyakov D."/>
            <person name="Rudenko T.S."/>
            <person name="Mardanov A.V."/>
            <person name="Beletsky A.V."/>
            <person name="Markov N.D."/>
            <person name="Fomenkov A.I."/>
            <person name="Roberts R.J."/>
            <person name="Karnachuk O.V."/>
            <person name="Novikov A."/>
            <person name="Grabovich M.Y."/>
        </authorList>
    </citation>
    <scope>NUCLEOTIDE SEQUENCE [LARGE SCALE GENOMIC DNA]</scope>
    <source>
        <strain evidence="1 2">AS</strain>
    </source>
</reference>
<evidence type="ECO:0000313" key="2">
    <source>
        <dbReference type="Proteomes" id="UP000672039"/>
    </source>
</evidence>
<keyword evidence="2" id="KW-1185">Reference proteome</keyword>
<organism evidence="1 2">
    <name type="scientific">Thiothrix litoralis</name>
    <dbReference type="NCBI Taxonomy" id="2891210"/>
    <lineage>
        <taxon>Bacteria</taxon>
        <taxon>Pseudomonadati</taxon>
        <taxon>Pseudomonadota</taxon>
        <taxon>Gammaproteobacteria</taxon>
        <taxon>Thiotrichales</taxon>
        <taxon>Thiotrichaceae</taxon>
        <taxon>Thiothrix</taxon>
    </lineage>
</organism>
<proteinExistence type="predicted"/>
<gene>
    <name evidence="1" type="ORF">J9253_00515</name>
</gene>
<protein>
    <submittedName>
        <fullName evidence="1">AlpA family transcriptional regulator</fullName>
    </submittedName>
</protein>
<sequence length="74" mass="8356">MSTNPNTTQPLPIEERFIRLPEVMKTVGMGRTAVYDRIKKGTFPKQYKISARVSAWKLTEVKAWMDSIQQGGAA</sequence>
<dbReference type="Pfam" id="PF05930">
    <property type="entry name" value="Phage_AlpA"/>
    <property type="match status" value="1"/>
</dbReference>
<dbReference type="Proteomes" id="UP000672039">
    <property type="component" value="Chromosome"/>
</dbReference>
<name>A0ABX7WTB5_9GAMM</name>
<dbReference type="EMBL" id="CP072801">
    <property type="protein sequence ID" value="QTR46482.1"/>
    <property type="molecule type" value="Genomic_DNA"/>
</dbReference>
<dbReference type="InterPro" id="IPR052931">
    <property type="entry name" value="Prophage_regulatory_activator"/>
</dbReference>
<dbReference type="InterPro" id="IPR010260">
    <property type="entry name" value="AlpA"/>
</dbReference>